<accession>A0A839EXT7</accession>
<sequence>MRRIPSAILSCALAAGAAASAVEGALASERDVLVNPSAQAGDEGGIGVAIDAGRVASGAPGEAAARGAAYVFDCSGIACTSPQRLAPGDLADGDRFGAAVAMSGDTLAIAATGASPGAVYVYVRVAGNWLQQARIAPAGAVGEHFGIALALASDTLVVGADRAGTRAGAVYVFTRTGTAWNQTARLTPADAHAGDAFGRSVALDAGTIVAGAPLAPGATAGSFARGAAYVFTGGGAAWSQQAKLVPASLADGDSFGFAVAMKGDRMVIGAPMAQSRAGAAHVFERSGSTWSERARIVAPIGVSGDRFGWSVAINASRLLVGAPYAFGACGRAVLYRTTGSAASWFATTDADLAAPLPETLAGWSVAIDGARLATAAPGYAAGDDHSGAVYRFDSTDVLFSDGFELSALALACE</sequence>
<reference evidence="5 6" key="1">
    <citation type="submission" date="2020-07" db="EMBL/GenBank/DDBJ databases">
        <title>Genomic Encyclopedia of Type Strains, Phase IV (KMG-V): Genome sequencing to study the core and pangenomes of soil and plant-associated prokaryotes.</title>
        <authorList>
            <person name="Whitman W."/>
        </authorList>
    </citation>
    <scope>NUCLEOTIDE SEQUENCE [LARGE SCALE GENOMIC DNA]</scope>
    <source>
        <strain evidence="5 6">RH2WT43</strain>
    </source>
</reference>
<keyword evidence="1 4" id="KW-0732">Signal</keyword>
<dbReference type="SUPFAM" id="SSF69318">
    <property type="entry name" value="Integrin alpha N-terminal domain"/>
    <property type="match status" value="2"/>
</dbReference>
<dbReference type="AlphaFoldDB" id="A0A839EXT7"/>
<keyword evidence="3" id="KW-0325">Glycoprotein</keyword>
<proteinExistence type="predicted"/>
<dbReference type="InterPro" id="IPR028994">
    <property type="entry name" value="Integrin_alpha_N"/>
</dbReference>
<evidence type="ECO:0000256" key="1">
    <source>
        <dbReference type="ARBA" id="ARBA00022729"/>
    </source>
</evidence>
<keyword evidence="6" id="KW-1185">Reference proteome</keyword>
<protein>
    <recommendedName>
        <fullName evidence="7">FG-GAP repeat protein</fullName>
    </recommendedName>
</protein>
<dbReference type="Gene3D" id="2.130.10.130">
    <property type="entry name" value="Integrin alpha, N-terminal"/>
    <property type="match status" value="2"/>
</dbReference>
<dbReference type="PANTHER" id="PTHR36220">
    <property type="entry name" value="UNNAMED PRODUCT"/>
    <property type="match status" value="1"/>
</dbReference>
<dbReference type="InterPro" id="IPR013519">
    <property type="entry name" value="Int_alpha_beta-p"/>
</dbReference>
<dbReference type="EMBL" id="JACGXL010000001">
    <property type="protein sequence ID" value="MBA8886509.1"/>
    <property type="molecule type" value="Genomic_DNA"/>
</dbReference>
<evidence type="ECO:0000313" key="6">
    <source>
        <dbReference type="Proteomes" id="UP000550401"/>
    </source>
</evidence>
<feature type="chain" id="PRO_5032761673" description="FG-GAP repeat protein" evidence="4">
    <location>
        <begin position="22"/>
        <end position="413"/>
    </location>
</feature>
<name>A0A839EXT7_9GAMM</name>
<evidence type="ECO:0000256" key="2">
    <source>
        <dbReference type="ARBA" id="ARBA00022737"/>
    </source>
</evidence>
<organism evidence="5 6">
    <name type="scientific">Dokdonella fugitiva</name>
    <dbReference type="NCBI Taxonomy" id="328517"/>
    <lineage>
        <taxon>Bacteria</taxon>
        <taxon>Pseudomonadati</taxon>
        <taxon>Pseudomonadota</taxon>
        <taxon>Gammaproteobacteria</taxon>
        <taxon>Lysobacterales</taxon>
        <taxon>Rhodanobacteraceae</taxon>
        <taxon>Dokdonella</taxon>
    </lineage>
</organism>
<evidence type="ECO:0000256" key="4">
    <source>
        <dbReference type="SAM" id="SignalP"/>
    </source>
</evidence>
<dbReference type="Proteomes" id="UP000550401">
    <property type="component" value="Unassembled WGS sequence"/>
</dbReference>
<keyword evidence="2" id="KW-0677">Repeat</keyword>
<feature type="signal peptide" evidence="4">
    <location>
        <begin position="1"/>
        <end position="21"/>
    </location>
</feature>
<dbReference type="Pfam" id="PF14312">
    <property type="entry name" value="FG-GAP_2"/>
    <property type="match status" value="5"/>
</dbReference>
<dbReference type="PANTHER" id="PTHR36220:SF1">
    <property type="entry name" value="GAMMA TUBULIN COMPLEX COMPONENT C-TERMINAL DOMAIN-CONTAINING PROTEIN"/>
    <property type="match status" value="1"/>
</dbReference>
<dbReference type="RefSeq" id="WP_182529585.1">
    <property type="nucleotide sequence ID" value="NZ_JACGXL010000001.1"/>
</dbReference>
<evidence type="ECO:0000256" key="3">
    <source>
        <dbReference type="ARBA" id="ARBA00023180"/>
    </source>
</evidence>
<evidence type="ECO:0000313" key="5">
    <source>
        <dbReference type="EMBL" id="MBA8886509.1"/>
    </source>
</evidence>
<dbReference type="InterPro" id="IPR013517">
    <property type="entry name" value="FG-GAP"/>
</dbReference>
<gene>
    <name evidence="5" type="ORF">FHW12_000700</name>
</gene>
<dbReference type="SMART" id="SM00191">
    <property type="entry name" value="Int_alpha"/>
    <property type="match status" value="6"/>
</dbReference>
<evidence type="ECO:0008006" key="7">
    <source>
        <dbReference type="Google" id="ProtNLM"/>
    </source>
</evidence>
<comment type="caution">
    <text evidence="5">The sequence shown here is derived from an EMBL/GenBank/DDBJ whole genome shotgun (WGS) entry which is preliminary data.</text>
</comment>